<evidence type="ECO:0000256" key="1">
    <source>
        <dbReference type="ARBA" id="ARBA00001974"/>
    </source>
</evidence>
<dbReference type="PANTHER" id="PTHR43429">
    <property type="entry name" value="PYRIDINE NUCLEOTIDE-DISULFIDE OXIDOREDUCTASE DOMAIN-CONTAINING"/>
    <property type="match status" value="1"/>
</dbReference>
<evidence type="ECO:0000259" key="7">
    <source>
        <dbReference type="Pfam" id="PF18267"/>
    </source>
</evidence>
<evidence type="ECO:0000256" key="4">
    <source>
        <dbReference type="ARBA" id="ARBA00022827"/>
    </source>
</evidence>
<accession>A0ABQ0U2J0</accession>
<dbReference type="Gene3D" id="3.30.390.30">
    <property type="match status" value="1"/>
</dbReference>
<dbReference type="SUPFAM" id="SSF51905">
    <property type="entry name" value="FAD/NAD(P)-binding domain"/>
    <property type="match status" value="2"/>
</dbReference>
<evidence type="ECO:0000313" key="8">
    <source>
        <dbReference type="EMBL" id="GEK72617.1"/>
    </source>
</evidence>
<dbReference type="Pfam" id="PF07992">
    <property type="entry name" value="Pyr_redox_2"/>
    <property type="match status" value="1"/>
</dbReference>
<dbReference type="RefSeq" id="WP_146908366.1">
    <property type="nucleotide sequence ID" value="NZ_BJUS01000009.1"/>
</dbReference>
<keyword evidence="4" id="KW-0274">FAD</keyword>
<evidence type="ECO:0000259" key="6">
    <source>
        <dbReference type="Pfam" id="PF07992"/>
    </source>
</evidence>
<name>A0ABQ0U2J0_9GAMM</name>
<evidence type="ECO:0008006" key="10">
    <source>
        <dbReference type="Google" id="ProtNLM"/>
    </source>
</evidence>
<organism evidence="8 9">
    <name type="scientific">Halomonas halophila</name>
    <dbReference type="NCBI Taxonomy" id="29573"/>
    <lineage>
        <taxon>Bacteria</taxon>
        <taxon>Pseudomonadati</taxon>
        <taxon>Pseudomonadota</taxon>
        <taxon>Gammaproteobacteria</taxon>
        <taxon>Oceanospirillales</taxon>
        <taxon>Halomonadaceae</taxon>
        <taxon>Halomonas</taxon>
    </lineage>
</organism>
<sequence>MHSDDPTPDAPSRDEGPPTIDHLVIVGSGMAGQRLVEALVQREGAPRRITLIGAEACPAYNRILLSPLLAGEMEREALTLRGADWYAEHGVELVLGERVERIDRAARRLTTAGGREIAYDRLVLATGSTPALPPVDGLELDGVHAFRDLDDAAALTRVAERGGRAVVIGGGLLGLEAAEGLRKRALHKRAREQDGMSVNVLQRASRLMNRQLDATAAGLLEAELEGRGLEIVTGADLERLEDDGRGRVCAVRLADGRRLAADCVVLAIGIAPSVELGRRAGLEVHRGIVVDDSLTSSDPAIHALGECCEFEGRTYGLVEPIWRQVEVLAAHLSPHSSNTTPDDETPRYVERPCATKLKVSGISLYAFGPIEPDDDHEVLTYHDPEHGDYRRLLLRDGRLEGAVLYGDTAAGPWYFAEALAGRNLDACRQALLFGPADARALLDATNAATPNPATPHAQDRSPQEEAA</sequence>
<dbReference type="InterPro" id="IPR050260">
    <property type="entry name" value="FAD-bd_OxRdtase"/>
</dbReference>
<dbReference type="Proteomes" id="UP000321121">
    <property type="component" value="Unassembled WGS sequence"/>
</dbReference>
<dbReference type="InterPro" id="IPR016156">
    <property type="entry name" value="FAD/NAD-linked_Rdtase_dimer_sf"/>
</dbReference>
<evidence type="ECO:0000256" key="5">
    <source>
        <dbReference type="SAM" id="MobiDB-lite"/>
    </source>
</evidence>
<comment type="caution">
    <text evidence="8">The sequence shown here is derived from an EMBL/GenBank/DDBJ whole genome shotgun (WGS) entry which is preliminary data.</text>
</comment>
<dbReference type="InterPro" id="IPR036188">
    <property type="entry name" value="FAD/NAD-bd_sf"/>
</dbReference>
<gene>
    <name evidence="8" type="ORF">HHA04nite_11610</name>
</gene>
<proteinExistence type="inferred from homology"/>
<dbReference type="InterPro" id="IPR041575">
    <property type="entry name" value="Rubredoxin_C"/>
</dbReference>
<evidence type="ECO:0000256" key="2">
    <source>
        <dbReference type="ARBA" id="ARBA00006442"/>
    </source>
</evidence>
<feature type="compositionally biased region" description="Basic and acidic residues" evidence="5">
    <location>
        <begin position="1"/>
        <end position="16"/>
    </location>
</feature>
<dbReference type="Pfam" id="PF18267">
    <property type="entry name" value="Rubredoxin_C"/>
    <property type="match status" value="1"/>
</dbReference>
<comment type="cofactor">
    <cofactor evidence="1">
        <name>FAD</name>
        <dbReference type="ChEBI" id="CHEBI:57692"/>
    </cofactor>
</comment>
<evidence type="ECO:0000313" key="9">
    <source>
        <dbReference type="Proteomes" id="UP000321121"/>
    </source>
</evidence>
<keyword evidence="9" id="KW-1185">Reference proteome</keyword>
<dbReference type="Gene3D" id="3.50.50.60">
    <property type="entry name" value="FAD/NAD(P)-binding domain"/>
    <property type="match status" value="2"/>
</dbReference>
<keyword evidence="3" id="KW-0285">Flavoprotein</keyword>
<feature type="region of interest" description="Disordered" evidence="5">
    <location>
        <begin position="447"/>
        <end position="467"/>
    </location>
</feature>
<feature type="region of interest" description="Disordered" evidence="5">
    <location>
        <begin position="1"/>
        <end position="20"/>
    </location>
</feature>
<dbReference type="PRINTS" id="PR00411">
    <property type="entry name" value="PNDRDTASEI"/>
</dbReference>
<evidence type="ECO:0000256" key="3">
    <source>
        <dbReference type="ARBA" id="ARBA00022630"/>
    </source>
</evidence>
<reference evidence="8 9" key="1">
    <citation type="submission" date="2019-07" db="EMBL/GenBank/DDBJ databases">
        <title>Whole genome shotgun sequence of Halomonas halophila NBRC 102604.</title>
        <authorList>
            <person name="Hosoyama A."/>
            <person name="Uohara A."/>
            <person name="Ohji S."/>
            <person name="Ichikawa N."/>
        </authorList>
    </citation>
    <scope>NUCLEOTIDE SEQUENCE [LARGE SCALE GENOMIC DNA]</scope>
    <source>
        <strain evidence="8 9">NBRC 102604</strain>
    </source>
</reference>
<feature type="domain" description="NADH-rubredoxin oxidoreductase C-terminal" evidence="7">
    <location>
        <begin position="354"/>
        <end position="414"/>
    </location>
</feature>
<comment type="similarity">
    <text evidence="2">Belongs to the FAD-dependent oxidoreductase family.</text>
</comment>
<protein>
    <recommendedName>
        <fullName evidence="10">Pyridine nucleotide-disulfide oxidoreductase</fullName>
    </recommendedName>
</protein>
<feature type="domain" description="FAD/NAD(P)-binding" evidence="6">
    <location>
        <begin position="22"/>
        <end position="312"/>
    </location>
</feature>
<dbReference type="PRINTS" id="PR00368">
    <property type="entry name" value="FADPNR"/>
</dbReference>
<dbReference type="PANTHER" id="PTHR43429:SF3">
    <property type="entry name" value="NITRITE REDUCTASE [NAD(P)H]"/>
    <property type="match status" value="1"/>
</dbReference>
<dbReference type="EMBL" id="BJUS01000009">
    <property type="protein sequence ID" value="GEK72617.1"/>
    <property type="molecule type" value="Genomic_DNA"/>
</dbReference>
<feature type="compositionally biased region" description="Basic and acidic residues" evidence="5">
    <location>
        <begin position="457"/>
        <end position="467"/>
    </location>
</feature>
<dbReference type="InterPro" id="IPR023753">
    <property type="entry name" value="FAD/NAD-binding_dom"/>
</dbReference>